<dbReference type="EMBL" id="JAHESD010000037">
    <property type="protein sequence ID" value="MBT1704695.1"/>
    <property type="molecule type" value="Genomic_DNA"/>
</dbReference>
<evidence type="ECO:0000313" key="1">
    <source>
        <dbReference type="EMBL" id="MBT1704695.1"/>
    </source>
</evidence>
<sequence>MNDTVVIEAEAKTIICIGEKIINLHTNLGPKSPINNVMIADLNSKISIARQKHEEGEKYKKLMEDAWRERDLCLKKKEKGVIEMLRSIKNMLLGENRSISDWGF</sequence>
<comment type="caution">
    <text evidence="1">The sequence shown here is derived from an EMBL/GenBank/DDBJ whole genome shotgun (WGS) entry which is preliminary data.</text>
</comment>
<dbReference type="RefSeq" id="WP_254154652.1">
    <property type="nucleotide sequence ID" value="NZ_JAHESD010000037.1"/>
</dbReference>
<protein>
    <submittedName>
        <fullName evidence="1">Uncharacterized protein</fullName>
    </submittedName>
</protein>
<keyword evidence="2" id="KW-1185">Reference proteome</keyword>
<dbReference type="Proteomes" id="UP000772618">
    <property type="component" value="Unassembled WGS sequence"/>
</dbReference>
<accession>A0ABS5VTE2</accession>
<evidence type="ECO:0000313" key="2">
    <source>
        <dbReference type="Proteomes" id="UP000772618"/>
    </source>
</evidence>
<proteinExistence type="predicted"/>
<gene>
    <name evidence="1" type="ORF">KK060_15480</name>
</gene>
<organism evidence="1 2">
    <name type="scientific">Chryseosolibacter indicus</name>
    <dbReference type="NCBI Taxonomy" id="2782351"/>
    <lineage>
        <taxon>Bacteria</taxon>
        <taxon>Pseudomonadati</taxon>
        <taxon>Bacteroidota</taxon>
        <taxon>Cytophagia</taxon>
        <taxon>Cytophagales</taxon>
        <taxon>Chryseotaleaceae</taxon>
        <taxon>Chryseosolibacter</taxon>
    </lineage>
</organism>
<reference evidence="1 2" key="1">
    <citation type="submission" date="2021-05" db="EMBL/GenBank/DDBJ databases">
        <title>A Polyphasic approach of four new species of the genus Ohtaekwangia: Ohtaekwangia histidinii sp. nov., Ohtaekwangia cretensis sp. nov., Ohtaekwangia indiensis sp. nov., Ohtaekwangia reichenbachii sp. nov. from diverse environment.</title>
        <authorList>
            <person name="Octaviana S."/>
        </authorList>
    </citation>
    <scope>NUCLEOTIDE SEQUENCE [LARGE SCALE GENOMIC DNA]</scope>
    <source>
        <strain evidence="1 2">PWU20</strain>
    </source>
</reference>
<name>A0ABS5VTE2_9BACT</name>